<name>A0ABT6P837_9BACT</name>
<dbReference type="PANTHER" id="PTHR34613:SF1">
    <property type="entry name" value="SLL6017 PROTEIN"/>
    <property type="match status" value="1"/>
</dbReference>
<organism evidence="1 2">
    <name type="scientific">Polyangium sorediatum</name>
    <dbReference type="NCBI Taxonomy" id="889274"/>
    <lineage>
        <taxon>Bacteria</taxon>
        <taxon>Pseudomonadati</taxon>
        <taxon>Myxococcota</taxon>
        <taxon>Polyangia</taxon>
        <taxon>Polyangiales</taxon>
        <taxon>Polyangiaceae</taxon>
        <taxon>Polyangium</taxon>
    </lineage>
</organism>
<accession>A0ABT6P837</accession>
<reference evidence="1 2" key="1">
    <citation type="submission" date="2023-04" db="EMBL/GenBank/DDBJ databases">
        <title>The genome sequence of Polyangium sorediatum DSM14670.</title>
        <authorList>
            <person name="Zhang X."/>
        </authorList>
    </citation>
    <scope>NUCLEOTIDE SEQUENCE [LARGE SCALE GENOMIC DNA]</scope>
    <source>
        <strain evidence="1 2">DSM 14670</strain>
    </source>
</reference>
<keyword evidence="2" id="KW-1185">Reference proteome</keyword>
<proteinExistence type="predicted"/>
<dbReference type="PANTHER" id="PTHR34613">
    <property type="entry name" value="SLL0800 PROTEIN"/>
    <property type="match status" value="1"/>
</dbReference>
<dbReference type="EMBL" id="JARZHI010000092">
    <property type="protein sequence ID" value="MDI1436762.1"/>
    <property type="molecule type" value="Genomic_DNA"/>
</dbReference>
<evidence type="ECO:0008006" key="3">
    <source>
        <dbReference type="Google" id="ProtNLM"/>
    </source>
</evidence>
<dbReference type="Proteomes" id="UP001160301">
    <property type="component" value="Unassembled WGS sequence"/>
</dbReference>
<gene>
    <name evidence="1" type="ORF">QHF89_45070</name>
</gene>
<evidence type="ECO:0000313" key="1">
    <source>
        <dbReference type="EMBL" id="MDI1436762.1"/>
    </source>
</evidence>
<evidence type="ECO:0000313" key="2">
    <source>
        <dbReference type="Proteomes" id="UP001160301"/>
    </source>
</evidence>
<sequence length="318" mass="34169">MPSLPHEAILELFRNRPVLAAELLAEVFSVSLPPFTEARIESADIADVIPRELRADLLVLLLDGQAVLVILVEAQLSADPDKSFAWPAYVVGARARYRCPACLLVVTHDATLAARLARPIVLGPGEARLTPFVLGPQGIPVVTEEAAAHERPELAVLSAMAHGRTDVGLDVAIAAIAGSAGIEDPDRKAIYMDVVLYSLGEAARRAIEALMLKNYRPQSDLGRKFFAEGHAEGLAEGHAEGLAAGHAEGLAEGHAEGLLEGELRLLVRQLERRLAQRLCADERARLAERVREIGAEQVGDLVLDLSPEELAAWLASKN</sequence>
<protein>
    <recommendedName>
        <fullName evidence="3">DUF4351 domain-containing protein</fullName>
    </recommendedName>
</protein>
<comment type="caution">
    <text evidence="1">The sequence shown here is derived from an EMBL/GenBank/DDBJ whole genome shotgun (WGS) entry which is preliminary data.</text>
</comment>
<dbReference type="RefSeq" id="WP_136972899.1">
    <property type="nucleotide sequence ID" value="NZ_JARZHI010000092.1"/>
</dbReference>